<evidence type="ECO:0000313" key="7">
    <source>
        <dbReference type="EMBL" id="KKK78569.1"/>
    </source>
</evidence>
<evidence type="ECO:0000256" key="5">
    <source>
        <dbReference type="SAM" id="Phobius"/>
    </source>
</evidence>
<feature type="domain" description="Peptidase S54 rhomboid" evidence="6">
    <location>
        <begin position="51"/>
        <end position="197"/>
    </location>
</feature>
<comment type="caution">
    <text evidence="7">The sequence shown here is derived from an EMBL/GenBank/DDBJ whole genome shotgun (WGS) entry which is preliminary data.</text>
</comment>
<dbReference type="PROSITE" id="PS51257">
    <property type="entry name" value="PROKAR_LIPOPROTEIN"/>
    <property type="match status" value="1"/>
</dbReference>
<sequence>MRPIATDRKLKSAAGHLPGVSLALVAAACLVMAFPSLADWLQYDRRAVVEGQLWRIATCHLTHWSLDHLFWDAIALGFLGFVIEQDKRRRLLTCIGLSAVLIPLAVCAWLPELSTYRGLSGIDSAVFMLLATALLRDSWEQQDWGWTLVCTALIVGFAVKTGFEFAGTTLFVDATAAEMLPVPLAHVIGAGVGVLCSVQWKPRPQVERLALG</sequence>
<accession>A0A0F9AJA6</accession>
<dbReference type="InterPro" id="IPR022764">
    <property type="entry name" value="Peptidase_S54_rhomboid_dom"/>
</dbReference>
<dbReference type="InterPro" id="IPR035952">
    <property type="entry name" value="Rhomboid-like_sf"/>
</dbReference>
<proteinExistence type="predicted"/>
<reference evidence="7" key="1">
    <citation type="journal article" date="2015" name="Nature">
        <title>Complex archaea that bridge the gap between prokaryotes and eukaryotes.</title>
        <authorList>
            <person name="Spang A."/>
            <person name="Saw J.H."/>
            <person name="Jorgensen S.L."/>
            <person name="Zaremba-Niedzwiedzka K."/>
            <person name="Martijn J."/>
            <person name="Lind A.E."/>
            <person name="van Eijk R."/>
            <person name="Schleper C."/>
            <person name="Guy L."/>
            <person name="Ettema T.J."/>
        </authorList>
    </citation>
    <scope>NUCLEOTIDE SEQUENCE</scope>
</reference>
<keyword evidence="3 5" id="KW-1133">Transmembrane helix</keyword>
<dbReference type="Pfam" id="PF01694">
    <property type="entry name" value="Rhomboid"/>
    <property type="match status" value="1"/>
</dbReference>
<feature type="transmembrane region" description="Helical" evidence="5">
    <location>
        <begin position="144"/>
        <end position="163"/>
    </location>
</feature>
<dbReference type="Gene3D" id="1.20.1540.10">
    <property type="entry name" value="Rhomboid-like"/>
    <property type="match status" value="1"/>
</dbReference>
<dbReference type="AlphaFoldDB" id="A0A0F9AJA6"/>
<gene>
    <name evidence="7" type="ORF">LCGC14_2842260</name>
</gene>
<dbReference type="NCBIfam" id="TIGR03902">
    <property type="entry name" value="rhom_GG_sort"/>
    <property type="match status" value="1"/>
</dbReference>
<evidence type="ECO:0000256" key="1">
    <source>
        <dbReference type="ARBA" id="ARBA00004141"/>
    </source>
</evidence>
<dbReference type="GO" id="GO:0016020">
    <property type="term" value="C:membrane"/>
    <property type="evidence" value="ECO:0007669"/>
    <property type="project" value="UniProtKB-SubCell"/>
</dbReference>
<evidence type="ECO:0000256" key="4">
    <source>
        <dbReference type="ARBA" id="ARBA00023136"/>
    </source>
</evidence>
<evidence type="ECO:0000256" key="2">
    <source>
        <dbReference type="ARBA" id="ARBA00022692"/>
    </source>
</evidence>
<comment type="subcellular location">
    <subcellularLocation>
        <location evidence="1">Membrane</location>
        <topology evidence="1">Multi-pass membrane protein</topology>
    </subcellularLocation>
</comment>
<evidence type="ECO:0000256" key="3">
    <source>
        <dbReference type="ARBA" id="ARBA00022989"/>
    </source>
</evidence>
<feature type="transmembrane region" description="Helical" evidence="5">
    <location>
        <begin position="117"/>
        <end position="135"/>
    </location>
</feature>
<feature type="transmembrane region" description="Helical" evidence="5">
    <location>
        <begin position="183"/>
        <end position="200"/>
    </location>
</feature>
<dbReference type="SUPFAM" id="SSF144091">
    <property type="entry name" value="Rhomboid-like"/>
    <property type="match status" value="1"/>
</dbReference>
<evidence type="ECO:0000259" key="6">
    <source>
        <dbReference type="Pfam" id="PF01694"/>
    </source>
</evidence>
<name>A0A0F9AJA6_9ZZZZ</name>
<feature type="transmembrane region" description="Helical" evidence="5">
    <location>
        <begin position="90"/>
        <end position="111"/>
    </location>
</feature>
<keyword evidence="4 5" id="KW-0472">Membrane</keyword>
<protein>
    <recommendedName>
        <fullName evidence="6">Peptidase S54 rhomboid domain-containing protein</fullName>
    </recommendedName>
</protein>
<feature type="transmembrane region" description="Helical" evidence="5">
    <location>
        <begin position="62"/>
        <end position="83"/>
    </location>
</feature>
<organism evidence="7">
    <name type="scientific">marine sediment metagenome</name>
    <dbReference type="NCBI Taxonomy" id="412755"/>
    <lineage>
        <taxon>unclassified sequences</taxon>
        <taxon>metagenomes</taxon>
        <taxon>ecological metagenomes</taxon>
    </lineage>
</organism>
<dbReference type="InterPro" id="IPR023826">
    <property type="entry name" value="Rhom-like_SP_proteobac"/>
</dbReference>
<keyword evidence="2 5" id="KW-0812">Transmembrane</keyword>
<dbReference type="EMBL" id="LAZR01054435">
    <property type="protein sequence ID" value="KKK78569.1"/>
    <property type="molecule type" value="Genomic_DNA"/>
</dbReference>
<dbReference type="GO" id="GO:0004252">
    <property type="term" value="F:serine-type endopeptidase activity"/>
    <property type="evidence" value="ECO:0007669"/>
    <property type="project" value="InterPro"/>
</dbReference>